<evidence type="ECO:0000256" key="4">
    <source>
        <dbReference type="ARBA" id="ARBA00022737"/>
    </source>
</evidence>
<evidence type="ECO:0000313" key="14">
    <source>
        <dbReference type="Proteomes" id="UP000694843"/>
    </source>
</evidence>
<feature type="domain" description="EF-hand" evidence="13">
    <location>
        <begin position="71"/>
        <end position="106"/>
    </location>
</feature>
<dbReference type="KEGG" id="hazt:108675232"/>
<dbReference type="PANTHER" id="PTHR10827">
    <property type="entry name" value="RETICULOCALBIN"/>
    <property type="match status" value="1"/>
</dbReference>
<proteinExistence type="predicted"/>
<evidence type="ECO:0000256" key="8">
    <source>
        <dbReference type="ARBA" id="ARBA00023186"/>
    </source>
</evidence>
<evidence type="ECO:0000256" key="2">
    <source>
        <dbReference type="ARBA" id="ARBA00022723"/>
    </source>
</evidence>
<dbReference type="SUPFAM" id="SSF47473">
    <property type="entry name" value="EF-hand"/>
    <property type="match status" value="2"/>
</dbReference>
<dbReference type="InterPro" id="IPR011992">
    <property type="entry name" value="EF-hand-dom_pair"/>
</dbReference>
<dbReference type="FunFam" id="1.10.238.10:FF:000104">
    <property type="entry name" value="calumenin isoform X1"/>
    <property type="match status" value="1"/>
</dbReference>
<dbReference type="GO" id="GO:0005509">
    <property type="term" value="F:calcium ion binding"/>
    <property type="evidence" value="ECO:0007669"/>
    <property type="project" value="InterPro"/>
</dbReference>
<evidence type="ECO:0000256" key="5">
    <source>
        <dbReference type="ARBA" id="ARBA00022824"/>
    </source>
</evidence>
<name>A0A8B7P0W0_HYAAZ</name>
<evidence type="ECO:0000256" key="12">
    <source>
        <dbReference type="SAM" id="SignalP"/>
    </source>
</evidence>
<dbReference type="Proteomes" id="UP000694843">
    <property type="component" value="Unplaced"/>
</dbReference>
<keyword evidence="4" id="KW-0677">Repeat</keyword>
<keyword evidence="2" id="KW-0479">Metal-binding</keyword>
<dbReference type="GO" id="GO:0015031">
    <property type="term" value="P:protein transport"/>
    <property type="evidence" value="ECO:0007669"/>
    <property type="project" value="UniProtKB-ARBA"/>
</dbReference>
<dbReference type="PROSITE" id="PS00018">
    <property type="entry name" value="EF_HAND_1"/>
    <property type="match status" value="5"/>
</dbReference>
<comment type="function">
    <text evidence="9">Probable molecular chaperone assisting protein biosynthesis and transport in the endoplasmic reticulum. Required for the proper biosynthesis and transport of pulmonary surfactant-associated protein A/SP-A, pulmonary surfactant-associated protein D/SP-D and the lipid transporter ABCA3. By regulating both the proper expression and the degradation through the endoplasmic reticulum-associated protein degradation pathway of these proteins plays a crucial role in pulmonary surfactant homeostasis. Has an anti-fibrotic activity by negatively regulating the secretion of type I and type III collagens. This calcium-binding protein also transiently associates with immature PCSK6 and regulates its secretion.</text>
</comment>
<evidence type="ECO:0000256" key="10">
    <source>
        <dbReference type="ARBA" id="ARBA00063143"/>
    </source>
</evidence>
<keyword evidence="8" id="KW-0143">Chaperone</keyword>
<evidence type="ECO:0000256" key="3">
    <source>
        <dbReference type="ARBA" id="ARBA00022729"/>
    </source>
</evidence>
<dbReference type="Pfam" id="PF13499">
    <property type="entry name" value="EF-hand_7"/>
    <property type="match status" value="1"/>
</dbReference>
<dbReference type="FunFam" id="1.10.238.10:FF:000090">
    <property type="entry name" value="calumenin isoform X2"/>
    <property type="match status" value="1"/>
</dbReference>
<dbReference type="PANTHER" id="PTHR10827:SF52">
    <property type="entry name" value="IP16409P"/>
    <property type="match status" value="1"/>
</dbReference>
<sequence length="323" mass="37487">MAGLKTSCILLLLVAVVATKPADDDKKTRVKHNELSDEEHFLNEEHNPDYDHEAFLGEDEADIYDQLPPEESKRRLSLLVDKIDSDNDGQVTQLELKQWIEYTQKRYITDDARRQWSAHNPKGKPNLNWDEYKALVYGFMDGLSEDELKTDDEGESYLQMLSRDERRWKLADTNGDGELSFEEFTDFLHPEESQHMKDIVIVETMEDIDKDKDGMISMEEYIGDMYKGAEDETEPGWVNNEREQFAQYRDKNKDGAMDKDEVRDWIIPPDYDHANAESKHLIGEADSDADGQLTKQEILDKYDVFVGSQVTDFGEALNRHDEF</sequence>
<accession>A0A8B7P0W0</accession>
<dbReference type="OMA" id="FEADVDH"/>
<evidence type="ECO:0000256" key="1">
    <source>
        <dbReference type="ARBA" id="ARBA00004319"/>
    </source>
</evidence>
<feature type="chain" id="PRO_5034901330" description="Reticulocalbin-3" evidence="12">
    <location>
        <begin position="20"/>
        <end position="323"/>
    </location>
</feature>
<comment type="subunit">
    <text evidence="10">Interacts with PCSK6 (immature form including the propeptide); probably involved in the maturation and the secretion of PCSK6.</text>
</comment>
<protein>
    <recommendedName>
        <fullName evidence="11">Reticulocalbin-3</fullName>
    </recommendedName>
</protein>
<evidence type="ECO:0000313" key="15">
    <source>
        <dbReference type="RefSeq" id="XP_018018716.1"/>
    </source>
</evidence>
<evidence type="ECO:0000256" key="7">
    <source>
        <dbReference type="ARBA" id="ARBA00023180"/>
    </source>
</evidence>
<dbReference type="InterPro" id="IPR002048">
    <property type="entry name" value="EF_hand_dom"/>
</dbReference>
<feature type="domain" description="EF-hand" evidence="13">
    <location>
        <begin position="159"/>
        <end position="194"/>
    </location>
</feature>
<dbReference type="RefSeq" id="XP_018018716.1">
    <property type="nucleotide sequence ID" value="XM_018163227.2"/>
</dbReference>
<comment type="subcellular location">
    <subcellularLocation>
        <location evidence="1">Endoplasmic reticulum lumen</location>
    </subcellularLocation>
</comment>
<dbReference type="GeneID" id="108675232"/>
<keyword evidence="14" id="KW-1185">Reference proteome</keyword>
<dbReference type="CTD" id="38145"/>
<reference evidence="15" key="1">
    <citation type="submission" date="2025-08" db="UniProtKB">
        <authorList>
            <consortium name="RefSeq"/>
        </authorList>
    </citation>
    <scope>IDENTIFICATION</scope>
    <source>
        <tissue evidence="15">Whole organism</tissue>
    </source>
</reference>
<dbReference type="GO" id="GO:0005788">
    <property type="term" value="C:endoplasmic reticulum lumen"/>
    <property type="evidence" value="ECO:0007669"/>
    <property type="project" value="UniProtKB-SubCell"/>
</dbReference>
<dbReference type="CDD" id="cd16226">
    <property type="entry name" value="EFh_CREC_Calumenin_like"/>
    <property type="match status" value="1"/>
</dbReference>
<feature type="domain" description="EF-hand" evidence="13">
    <location>
        <begin position="196"/>
        <end position="231"/>
    </location>
</feature>
<evidence type="ECO:0000256" key="9">
    <source>
        <dbReference type="ARBA" id="ARBA00056975"/>
    </source>
</evidence>
<keyword evidence="6" id="KW-0106">Calcium</keyword>
<evidence type="ECO:0000256" key="11">
    <source>
        <dbReference type="ARBA" id="ARBA00072696"/>
    </source>
</evidence>
<evidence type="ECO:0000259" key="13">
    <source>
        <dbReference type="PROSITE" id="PS50222"/>
    </source>
</evidence>
<dbReference type="Gene3D" id="1.10.238.10">
    <property type="entry name" value="EF-hand"/>
    <property type="match status" value="2"/>
</dbReference>
<gene>
    <name evidence="15" type="primary">LOC108675232</name>
</gene>
<keyword evidence="3 12" id="KW-0732">Signal</keyword>
<organism evidence="14 15">
    <name type="scientific">Hyalella azteca</name>
    <name type="common">Amphipod</name>
    <dbReference type="NCBI Taxonomy" id="294128"/>
    <lineage>
        <taxon>Eukaryota</taxon>
        <taxon>Metazoa</taxon>
        <taxon>Ecdysozoa</taxon>
        <taxon>Arthropoda</taxon>
        <taxon>Crustacea</taxon>
        <taxon>Multicrustacea</taxon>
        <taxon>Malacostraca</taxon>
        <taxon>Eumalacostraca</taxon>
        <taxon>Peracarida</taxon>
        <taxon>Amphipoda</taxon>
        <taxon>Senticaudata</taxon>
        <taxon>Talitrida</taxon>
        <taxon>Talitroidea</taxon>
        <taxon>Hyalellidae</taxon>
        <taxon>Hyalella</taxon>
    </lineage>
</organism>
<evidence type="ECO:0000256" key="6">
    <source>
        <dbReference type="ARBA" id="ARBA00022837"/>
    </source>
</evidence>
<keyword evidence="5" id="KW-0256">Endoplasmic reticulum</keyword>
<dbReference type="OrthoDB" id="293868at2759"/>
<feature type="signal peptide" evidence="12">
    <location>
        <begin position="1"/>
        <end position="19"/>
    </location>
</feature>
<dbReference type="AlphaFoldDB" id="A0A8B7P0W0"/>
<dbReference type="SMART" id="SM00054">
    <property type="entry name" value="EFh"/>
    <property type="match status" value="4"/>
</dbReference>
<keyword evidence="7" id="KW-0325">Glycoprotein</keyword>
<dbReference type="PROSITE" id="PS50222">
    <property type="entry name" value="EF_HAND_2"/>
    <property type="match status" value="3"/>
</dbReference>
<dbReference type="InterPro" id="IPR018247">
    <property type="entry name" value="EF_Hand_1_Ca_BS"/>
</dbReference>